<accession>A0A1V8SL85</accession>
<evidence type="ECO:0000259" key="2">
    <source>
        <dbReference type="Pfam" id="PF01823"/>
    </source>
</evidence>
<dbReference type="Proteomes" id="UP000192596">
    <property type="component" value="Unassembled WGS sequence"/>
</dbReference>
<gene>
    <name evidence="3" type="ORF">B0A48_14093</name>
</gene>
<keyword evidence="4" id="KW-1185">Reference proteome</keyword>
<proteinExistence type="predicted"/>
<name>A0A1V8SL85_9PEZI</name>
<feature type="region of interest" description="Disordered" evidence="1">
    <location>
        <begin position="22"/>
        <end position="53"/>
    </location>
</feature>
<feature type="domain" description="MACPF" evidence="2">
    <location>
        <begin position="17"/>
        <end position="109"/>
    </location>
</feature>
<organism evidence="3 4">
    <name type="scientific">Cryoendolithus antarcticus</name>
    <dbReference type="NCBI Taxonomy" id="1507870"/>
    <lineage>
        <taxon>Eukaryota</taxon>
        <taxon>Fungi</taxon>
        <taxon>Dikarya</taxon>
        <taxon>Ascomycota</taxon>
        <taxon>Pezizomycotina</taxon>
        <taxon>Dothideomycetes</taxon>
        <taxon>Dothideomycetidae</taxon>
        <taxon>Cladosporiales</taxon>
        <taxon>Cladosporiaceae</taxon>
        <taxon>Cryoendolithus</taxon>
    </lineage>
</organism>
<sequence>MDVRNTNVSLSLGISLGIKVAETSPPPTGAGDDNKNGAVKGPDSGGANINNQNATTQKVYKSMEIVTTDVLGGTPLSNNDDWMTSVYRNPAVIKFTLRNIADLILDADKAKAVQAEVDARMQAAGVKVNPKALVMFNSFSGVEDDRGSGGQMDISCASLSRIDGWFNIGHYAMGTLDWDTTDYQGLMIRDIPDAKAPLIVKGTGTNRTRGMRSPHRLGLFELTGPSGYVSLSDMFIREEDIGVDRFEDQGVVHQDELTVEGEWGSKMWDDSHTGSRDVGSAWRIEVGAFDDAKSKIMVVPDGKGAGSLIKSFSTQDPPTGKPRKLDMSKCKMLRNRYL</sequence>
<dbReference type="Pfam" id="PF01823">
    <property type="entry name" value="MACPF"/>
    <property type="match status" value="1"/>
</dbReference>
<reference evidence="4" key="1">
    <citation type="submission" date="2017-03" db="EMBL/GenBank/DDBJ databases">
        <title>Genomes of endolithic fungi from Antarctica.</title>
        <authorList>
            <person name="Coleine C."/>
            <person name="Masonjones S."/>
            <person name="Stajich J.E."/>
        </authorList>
    </citation>
    <scope>NUCLEOTIDE SEQUENCE [LARGE SCALE GENOMIC DNA]</scope>
    <source>
        <strain evidence="4">CCFEE 5527</strain>
    </source>
</reference>
<dbReference type="OrthoDB" id="6150863at2759"/>
<dbReference type="EMBL" id="NAJO01000037">
    <property type="protein sequence ID" value="OQN99888.1"/>
    <property type="molecule type" value="Genomic_DNA"/>
</dbReference>
<protein>
    <recommendedName>
        <fullName evidence="2">MACPF domain-containing protein</fullName>
    </recommendedName>
</protein>
<evidence type="ECO:0000313" key="4">
    <source>
        <dbReference type="Proteomes" id="UP000192596"/>
    </source>
</evidence>
<dbReference type="InParanoid" id="A0A1V8SL85"/>
<dbReference type="AlphaFoldDB" id="A0A1V8SL85"/>
<evidence type="ECO:0000256" key="1">
    <source>
        <dbReference type="SAM" id="MobiDB-lite"/>
    </source>
</evidence>
<dbReference type="STRING" id="1507870.A0A1V8SL85"/>
<evidence type="ECO:0000313" key="3">
    <source>
        <dbReference type="EMBL" id="OQN99888.1"/>
    </source>
</evidence>
<dbReference type="InterPro" id="IPR020864">
    <property type="entry name" value="MACPF"/>
</dbReference>
<comment type="caution">
    <text evidence="3">The sequence shown here is derived from an EMBL/GenBank/DDBJ whole genome shotgun (WGS) entry which is preliminary data.</text>
</comment>